<dbReference type="Gene3D" id="3.60.21.10">
    <property type="match status" value="1"/>
</dbReference>
<protein>
    <submittedName>
        <fullName evidence="2">Metallophosphoesterase family protein</fullName>
    </submittedName>
</protein>
<dbReference type="Pfam" id="PF00149">
    <property type="entry name" value="Metallophos"/>
    <property type="match status" value="1"/>
</dbReference>
<sequence>MKRRDFIRKSTLVAGAITLPINVFSSVIKKETIEFGLIADVHKDVMHDADERLRAFIASANKKELDFILQLGDFCRPYDYNKPFLNIWNGYKGEKYHVLGNHDTDGGFTRDETKAYWNMPKNYYSFDKKGVHFIVLDGNDANPKPWSGYNRYIGDEQKRWLIRDLKKTDKPTVIFSHQSLELEYDGVANMKEIREIIESTNKEAGFKKVMCCISGHTHTDYMTQINGVYYVQINSASYRWVGGEHKVIRYSNEIDEKYEWIKYTIPYKDPLFTFVKIKDNCIIIEPKKTKFVGPGPKEMNLPKTLPNDPIAPTISRFKMKT</sequence>
<evidence type="ECO:0000313" key="2">
    <source>
        <dbReference type="EMBL" id="MCL6296147.1"/>
    </source>
</evidence>
<name>A0ABT0QGM4_9FLAO</name>
<feature type="domain" description="Calcineurin-like phosphoesterase" evidence="1">
    <location>
        <begin position="35"/>
        <end position="219"/>
    </location>
</feature>
<dbReference type="InterPro" id="IPR004843">
    <property type="entry name" value="Calcineurin-like_PHP"/>
</dbReference>
<dbReference type="PANTHER" id="PTHR43143:SF1">
    <property type="entry name" value="SERINE_THREONINE-PROTEIN PHOSPHATASE CPPED1"/>
    <property type="match status" value="1"/>
</dbReference>
<dbReference type="PANTHER" id="PTHR43143">
    <property type="entry name" value="METALLOPHOSPHOESTERASE, CALCINEURIN SUPERFAMILY"/>
    <property type="match status" value="1"/>
</dbReference>
<keyword evidence="3" id="KW-1185">Reference proteome</keyword>
<organism evidence="2 3">
    <name type="scientific">Jejuia spongiicola</name>
    <dbReference type="NCBI Taxonomy" id="2942207"/>
    <lineage>
        <taxon>Bacteria</taxon>
        <taxon>Pseudomonadati</taxon>
        <taxon>Bacteroidota</taxon>
        <taxon>Flavobacteriia</taxon>
        <taxon>Flavobacteriales</taxon>
        <taxon>Flavobacteriaceae</taxon>
        <taxon>Jejuia</taxon>
    </lineage>
</organism>
<dbReference type="Proteomes" id="UP001165381">
    <property type="component" value="Unassembled WGS sequence"/>
</dbReference>
<proteinExistence type="predicted"/>
<dbReference type="InterPro" id="IPR029052">
    <property type="entry name" value="Metallo-depent_PP-like"/>
</dbReference>
<reference evidence="2" key="1">
    <citation type="submission" date="2022-05" db="EMBL/GenBank/DDBJ databases">
        <authorList>
            <person name="Park J.-S."/>
        </authorList>
    </citation>
    <scope>NUCLEOTIDE SEQUENCE</scope>
    <source>
        <strain evidence="2">2012CJ34-3</strain>
    </source>
</reference>
<gene>
    <name evidence="2" type="ORF">M3P09_14140</name>
</gene>
<accession>A0ABT0QGM4</accession>
<evidence type="ECO:0000259" key="1">
    <source>
        <dbReference type="Pfam" id="PF00149"/>
    </source>
</evidence>
<dbReference type="SUPFAM" id="SSF56300">
    <property type="entry name" value="Metallo-dependent phosphatases"/>
    <property type="match status" value="1"/>
</dbReference>
<evidence type="ECO:0000313" key="3">
    <source>
        <dbReference type="Proteomes" id="UP001165381"/>
    </source>
</evidence>
<dbReference type="EMBL" id="JAMFLZ010000006">
    <property type="protein sequence ID" value="MCL6296147.1"/>
    <property type="molecule type" value="Genomic_DNA"/>
</dbReference>
<comment type="caution">
    <text evidence="2">The sequence shown here is derived from an EMBL/GenBank/DDBJ whole genome shotgun (WGS) entry which is preliminary data.</text>
</comment>
<dbReference type="RefSeq" id="WP_249973634.1">
    <property type="nucleotide sequence ID" value="NZ_JAMFLZ010000006.1"/>
</dbReference>
<dbReference type="InterPro" id="IPR051918">
    <property type="entry name" value="STPP_CPPED1"/>
</dbReference>